<dbReference type="Proteomes" id="UP000827609">
    <property type="component" value="Segment"/>
</dbReference>
<proteinExistence type="predicted"/>
<sequence>MSLEINARLVSLLAELAGSDKRYAGAAQGIMQSVSDSREPIQLPQSVVDLLGKAGVPDISPYDQADLLLLMDAMAKTIQFAQSAPDTTPVDDGNYVKYRAEYREQYNELTNEQLGSVFTRDKFEGLKPLRAYALAMTLSDIAADRRLQVPALWQSVIDNYTKLGE</sequence>
<accession>A0AAE7WSD0</accession>
<organism evidence="1 2">
    <name type="scientific">Erwinia phage pEa_SNUABM_7</name>
    <dbReference type="NCBI Taxonomy" id="2866695"/>
    <lineage>
        <taxon>Viruses</taxon>
        <taxon>Duplodnaviria</taxon>
        <taxon>Heunggongvirae</taxon>
        <taxon>Uroviricota</taxon>
        <taxon>Caudoviricetes</taxon>
        <taxon>Snuvirus</taxon>
        <taxon>Snuvirus SNUABM7</taxon>
    </lineage>
</organism>
<protein>
    <submittedName>
        <fullName evidence="1">Uncharacterized protein</fullName>
    </submittedName>
</protein>
<keyword evidence="2" id="KW-1185">Reference proteome</keyword>
<evidence type="ECO:0000313" key="2">
    <source>
        <dbReference type="Proteomes" id="UP000827609"/>
    </source>
</evidence>
<evidence type="ECO:0000313" key="1">
    <source>
        <dbReference type="EMBL" id="QYW04852.1"/>
    </source>
</evidence>
<gene>
    <name evidence="1" type="ORF">pEaSNUABM7_00184</name>
</gene>
<dbReference type="EMBL" id="MZ475896">
    <property type="protein sequence ID" value="QYW04852.1"/>
    <property type="molecule type" value="Genomic_DNA"/>
</dbReference>
<reference evidence="1" key="1">
    <citation type="submission" date="2021-06" db="EMBL/GenBank/DDBJ databases">
        <title>Complete genome sequence of Erwinia phage pEa_SNUABM_7.</title>
        <authorList>
            <person name="Kim S.G."/>
            <person name="Park S.C."/>
        </authorList>
    </citation>
    <scope>NUCLEOTIDE SEQUENCE</scope>
</reference>
<name>A0AAE7WSD0_9CAUD</name>